<reference evidence="3" key="1">
    <citation type="submission" date="2020-04" db="EMBL/GenBank/DDBJ databases">
        <title>Hybrid Assembly of Korean Phytophthora infestans isolates.</title>
        <authorList>
            <person name="Prokchorchik M."/>
            <person name="Lee Y."/>
            <person name="Seo J."/>
            <person name="Cho J.-H."/>
            <person name="Park Y.-E."/>
            <person name="Jang D.-C."/>
            <person name="Im J.-S."/>
            <person name="Choi J.-G."/>
            <person name="Park H.-J."/>
            <person name="Lee G.-B."/>
            <person name="Lee Y.-G."/>
            <person name="Hong S.-Y."/>
            <person name="Cho K."/>
            <person name="Sohn K.H."/>
        </authorList>
    </citation>
    <scope>NUCLEOTIDE SEQUENCE</scope>
    <source>
        <strain evidence="3">KR_1_A1</strain>
    </source>
</reference>
<protein>
    <submittedName>
        <fullName evidence="3">Uncharacterized protein</fullName>
    </submittedName>
</protein>
<proteinExistence type="predicted"/>
<keyword evidence="2" id="KW-0812">Transmembrane</keyword>
<keyword evidence="4" id="KW-1185">Reference proteome</keyword>
<feature type="transmembrane region" description="Helical" evidence="2">
    <location>
        <begin position="53"/>
        <end position="73"/>
    </location>
</feature>
<dbReference type="EMBL" id="WSZM01000810">
    <property type="protein sequence ID" value="KAF4029489.1"/>
    <property type="molecule type" value="Genomic_DNA"/>
</dbReference>
<comment type="caution">
    <text evidence="3">The sequence shown here is derived from an EMBL/GenBank/DDBJ whole genome shotgun (WGS) entry which is preliminary data.</text>
</comment>
<dbReference type="Proteomes" id="UP000602510">
    <property type="component" value="Unassembled WGS sequence"/>
</dbReference>
<name>A0A833SN40_PHYIN</name>
<evidence type="ECO:0000313" key="4">
    <source>
        <dbReference type="Proteomes" id="UP000602510"/>
    </source>
</evidence>
<organism evidence="3 4">
    <name type="scientific">Phytophthora infestans</name>
    <name type="common">Potato late blight agent</name>
    <name type="synonym">Botrytis infestans</name>
    <dbReference type="NCBI Taxonomy" id="4787"/>
    <lineage>
        <taxon>Eukaryota</taxon>
        <taxon>Sar</taxon>
        <taxon>Stramenopiles</taxon>
        <taxon>Oomycota</taxon>
        <taxon>Peronosporomycetes</taxon>
        <taxon>Peronosporales</taxon>
        <taxon>Peronosporaceae</taxon>
        <taxon>Phytophthora</taxon>
    </lineage>
</organism>
<feature type="region of interest" description="Disordered" evidence="1">
    <location>
        <begin position="143"/>
        <end position="168"/>
    </location>
</feature>
<evidence type="ECO:0000256" key="1">
    <source>
        <dbReference type="SAM" id="MobiDB-lite"/>
    </source>
</evidence>
<dbReference type="AlphaFoldDB" id="A0A833SN40"/>
<accession>A0A833SN40</accession>
<keyword evidence="2" id="KW-0472">Membrane</keyword>
<sequence>MYFKRREKGDAFNFLCLLHQDWQSKAEMDPIKGSVADLARVKVQRSKLVASELTVLLDILLIAYTVGTAWSIFEILTFYSNNEGYIFCKVPVERLSGIIWIRDQVEKRVVTPTPENVMILRVDSRSKFSVKTLLTPISRFANANTKPHQNSKEEQRTQDVIDSSKPLL</sequence>
<keyword evidence="2" id="KW-1133">Transmembrane helix</keyword>
<gene>
    <name evidence="3" type="ORF">GN244_ATG18819</name>
</gene>
<evidence type="ECO:0000256" key="2">
    <source>
        <dbReference type="SAM" id="Phobius"/>
    </source>
</evidence>
<feature type="compositionally biased region" description="Basic and acidic residues" evidence="1">
    <location>
        <begin position="150"/>
        <end position="159"/>
    </location>
</feature>
<evidence type="ECO:0000313" key="3">
    <source>
        <dbReference type="EMBL" id="KAF4029489.1"/>
    </source>
</evidence>